<evidence type="ECO:0000313" key="2">
    <source>
        <dbReference type="EMBL" id="NIE49616.1"/>
    </source>
</evidence>
<dbReference type="AlphaFoldDB" id="A0A6G5AHD3"/>
<organism evidence="2">
    <name type="scientific">Rhipicephalus microplus</name>
    <name type="common">Cattle tick</name>
    <name type="synonym">Boophilus microplus</name>
    <dbReference type="NCBI Taxonomy" id="6941"/>
    <lineage>
        <taxon>Eukaryota</taxon>
        <taxon>Metazoa</taxon>
        <taxon>Ecdysozoa</taxon>
        <taxon>Arthropoda</taxon>
        <taxon>Chelicerata</taxon>
        <taxon>Arachnida</taxon>
        <taxon>Acari</taxon>
        <taxon>Parasitiformes</taxon>
        <taxon>Ixodida</taxon>
        <taxon>Ixodoidea</taxon>
        <taxon>Ixodidae</taxon>
        <taxon>Rhipicephalinae</taxon>
        <taxon>Rhipicephalus</taxon>
        <taxon>Boophilus</taxon>
    </lineage>
</organism>
<evidence type="ECO:0000256" key="1">
    <source>
        <dbReference type="SAM" id="Phobius"/>
    </source>
</evidence>
<feature type="transmembrane region" description="Helical" evidence="1">
    <location>
        <begin position="28"/>
        <end position="48"/>
    </location>
</feature>
<protein>
    <submittedName>
        <fullName evidence="2">Uncharacterized protein</fullName>
    </submittedName>
</protein>
<proteinExistence type="predicted"/>
<keyword evidence="1" id="KW-0812">Transmembrane</keyword>
<keyword evidence="1" id="KW-0472">Membrane</keyword>
<sequence>MRRCNTHSGTNDSNHIHSLTLFSVKENILTPLMVILWIVLHHYCPCTCELYYRCFGRFSDSRGTHSESMFVFSLFLTCAALFSLPPLPLMKRTAWLKWRLSHSSSSK</sequence>
<name>A0A6G5AHD3_RHIMP</name>
<reference evidence="2" key="1">
    <citation type="submission" date="2020-03" db="EMBL/GenBank/DDBJ databases">
        <title>A transcriptome and proteome of the tick Rhipicephalus microplus shaped by the genetic composition of its hosts and developmental stage.</title>
        <authorList>
            <person name="Garcia G.R."/>
            <person name="Ribeiro J.M.C."/>
            <person name="Maruyama S.R."/>
            <person name="Gardinasse L.G."/>
            <person name="Nelson K."/>
            <person name="Ferreira B.R."/>
            <person name="Andrade T.G."/>
            <person name="Santos I.K.F.M."/>
        </authorList>
    </citation>
    <scope>NUCLEOTIDE SEQUENCE</scope>
    <source>
        <strain evidence="2">NSGR</strain>
        <tissue evidence="2">Salivary glands</tissue>
    </source>
</reference>
<feature type="transmembrane region" description="Helical" evidence="1">
    <location>
        <begin position="69"/>
        <end position="89"/>
    </location>
</feature>
<keyword evidence="1" id="KW-1133">Transmembrane helix</keyword>
<accession>A0A6G5AHD3</accession>
<dbReference type="EMBL" id="GIKN01007343">
    <property type="protein sequence ID" value="NIE49616.1"/>
    <property type="molecule type" value="Transcribed_RNA"/>
</dbReference>